<dbReference type="InterPro" id="IPR011010">
    <property type="entry name" value="DNA_brk_join_enz"/>
</dbReference>
<keyword evidence="4" id="KW-0233">DNA recombination</keyword>
<dbReference type="GO" id="GO:0006310">
    <property type="term" value="P:DNA recombination"/>
    <property type="evidence" value="ECO:0007669"/>
    <property type="project" value="UniProtKB-KW"/>
</dbReference>
<proteinExistence type="inferred from homology"/>
<evidence type="ECO:0000256" key="4">
    <source>
        <dbReference type="ARBA" id="ARBA00023172"/>
    </source>
</evidence>
<comment type="similarity">
    <text evidence="1">Belongs to the 'phage' integrase family.</text>
</comment>
<evidence type="ECO:0000259" key="5">
    <source>
        <dbReference type="PROSITE" id="PS51898"/>
    </source>
</evidence>
<dbReference type="PANTHER" id="PTHR30349">
    <property type="entry name" value="PHAGE INTEGRASE-RELATED"/>
    <property type="match status" value="1"/>
</dbReference>
<dbReference type="GO" id="GO:0003677">
    <property type="term" value="F:DNA binding"/>
    <property type="evidence" value="ECO:0007669"/>
    <property type="project" value="UniProtKB-KW"/>
</dbReference>
<evidence type="ECO:0000313" key="6">
    <source>
        <dbReference type="EMBL" id="QKM65770.1"/>
    </source>
</evidence>
<protein>
    <submittedName>
        <fullName evidence="6">Integrase</fullName>
    </submittedName>
</protein>
<dbReference type="InterPro" id="IPR002104">
    <property type="entry name" value="Integrase_catalytic"/>
</dbReference>
<dbReference type="Pfam" id="PF00589">
    <property type="entry name" value="Phage_integrase"/>
    <property type="match status" value="1"/>
</dbReference>
<gene>
    <name evidence="6" type="ORF">DCO17_10260</name>
</gene>
<dbReference type="GO" id="GO:0015074">
    <property type="term" value="P:DNA integration"/>
    <property type="evidence" value="ECO:0007669"/>
    <property type="project" value="UniProtKB-KW"/>
</dbReference>
<accession>A0A6M9PTH7</accession>
<dbReference type="Gene3D" id="1.10.443.10">
    <property type="entry name" value="Intergrase catalytic core"/>
    <property type="match status" value="1"/>
</dbReference>
<evidence type="ECO:0000256" key="1">
    <source>
        <dbReference type="ARBA" id="ARBA00008857"/>
    </source>
</evidence>
<evidence type="ECO:0000256" key="2">
    <source>
        <dbReference type="ARBA" id="ARBA00022908"/>
    </source>
</evidence>
<dbReference type="PROSITE" id="PS51898">
    <property type="entry name" value="TYR_RECOMBINASE"/>
    <property type="match status" value="1"/>
</dbReference>
<keyword evidence="7" id="KW-1185">Reference proteome</keyword>
<dbReference type="InterPro" id="IPR050090">
    <property type="entry name" value="Tyrosine_recombinase_XerCD"/>
</dbReference>
<feature type="domain" description="Tyr recombinase" evidence="5">
    <location>
        <begin position="3"/>
        <end position="189"/>
    </location>
</feature>
<dbReference type="AlphaFoldDB" id="A0A6M9PTH7"/>
<dbReference type="PANTHER" id="PTHR30349:SF41">
    <property type="entry name" value="INTEGRASE_RECOMBINASE PROTEIN MJ0367-RELATED"/>
    <property type="match status" value="1"/>
</dbReference>
<organism evidence="6 7">
    <name type="scientific">Polynucleobacter tropicus</name>
    <dbReference type="NCBI Taxonomy" id="1743174"/>
    <lineage>
        <taxon>Bacteria</taxon>
        <taxon>Pseudomonadati</taxon>
        <taxon>Pseudomonadota</taxon>
        <taxon>Betaproteobacteria</taxon>
        <taxon>Burkholderiales</taxon>
        <taxon>Burkholderiaceae</taxon>
        <taxon>Polynucleobacter</taxon>
    </lineage>
</organism>
<dbReference type="EMBL" id="CP028942">
    <property type="protein sequence ID" value="QKM65770.1"/>
    <property type="molecule type" value="Genomic_DNA"/>
</dbReference>
<name>A0A6M9PTH7_9BURK</name>
<keyword evidence="3" id="KW-0238">DNA-binding</keyword>
<evidence type="ECO:0000256" key="3">
    <source>
        <dbReference type="ARBA" id="ARBA00023125"/>
    </source>
</evidence>
<dbReference type="InterPro" id="IPR013762">
    <property type="entry name" value="Integrase-like_cat_sf"/>
</dbReference>
<evidence type="ECO:0000313" key="7">
    <source>
        <dbReference type="Proteomes" id="UP000503312"/>
    </source>
</evidence>
<reference evidence="6 7" key="1">
    <citation type="submission" date="2018-04" db="EMBL/GenBank/DDBJ databases">
        <title>Polynucleobacter sp. UH21B genome.</title>
        <authorList>
            <person name="Hahn M.W."/>
        </authorList>
    </citation>
    <scope>NUCLEOTIDE SEQUENCE [LARGE SCALE GENOMIC DNA]</scope>
    <source>
        <strain evidence="6 7">MWH-UH21B</strain>
    </source>
</reference>
<dbReference type="SUPFAM" id="SSF56349">
    <property type="entry name" value="DNA breaking-rejoining enzymes"/>
    <property type="match status" value="1"/>
</dbReference>
<dbReference type="CDD" id="cd00397">
    <property type="entry name" value="DNA_BRE_C"/>
    <property type="match status" value="1"/>
</dbReference>
<dbReference type="RefSeq" id="WP_173956798.1">
    <property type="nucleotide sequence ID" value="NZ_CP028942.1"/>
</dbReference>
<dbReference type="KEGG" id="ptrp:DCO17_10260"/>
<keyword evidence="2" id="KW-0229">DNA integration</keyword>
<dbReference type="Proteomes" id="UP000503312">
    <property type="component" value="Chromosome"/>
</dbReference>
<sequence>MAKQAKTLSQTEIRKVLDYIASRKHSARNRALLMTTFLSGVRVGELASLRFKDVVDSEGNIRNEIRLLAENTKTNEARTVFVNEKLKKELAAYATIYTPQNINCKFFYSQKADSDGFTANTLTQFFHYLYKRSGVDGASSHSGRRTFITNLANKGIGVRVLASLAGHKSISTTQCYIDVNDDMKRKAVELA</sequence>